<evidence type="ECO:0000313" key="2">
    <source>
        <dbReference type="EMBL" id="CCG84694.1"/>
    </source>
</evidence>
<dbReference type="SUPFAM" id="SSF50494">
    <property type="entry name" value="Trypsin-like serine proteases"/>
    <property type="match status" value="1"/>
</dbReference>
<organism evidence="2 3">
    <name type="scientific">Taphrina deformans (strain PYCC 5710 / ATCC 11124 / CBS 356.35 / IMI 108563 / JCM 9778 / NBRC 8474)</name>
    <name type="common">Peach leaf curl fungus</name>
    <name type="synonym">Lalaria deformans</name>
    <dbReference type="NCBI Taxonomy" id="1097556"/>
    <lineage>
        <taxon>Eukaryota</taxon>
        <taxon>Fungi</taxon>
        <taxon>Dikarya</taxon>
        <taxon>Ascomycota</taxon>
        <taxon>Taphrinomycotina</taxon>
        <taxon>Taphrinomycetes</taxon>
        <taxon>Taphrinales</taxon>
        <taxon>Taphrinaceae</taxon>
        <taxon>Taphrina</taxon>
    </lineage>
</organism>
<evidence type="ECO:0000256" key="1">
    <source>
        <dbReference type="SAM" id="MobiDB-lite"/>
    </source>
</evidence>
<name>R4XN73_TAPDE</name>
<keyword evidence="3" id="KW-1185">Reference proteome</keyword>
<dbReference type="STRING" id="1097556.R4XN73"/>
<proteinExistence type="predicted"/>
<dbReference type="VEuPathDB" id="FungiDB:TAPDE_005205"/>
<dbReference type="Pfam" id="PF13365">
    <property type="entry name" value="Trypsin_2"/>
    <property type="match status" value="1"/>
</dbReference>
<dbReference type="EMBL" id="CAHR02000288">
    <property type="protein sequence ID" value="CCG84694.1"/>
    <property type="molecule type" value="Genomic_DNA"/>
</dbReference>
<dbReference type="InterPro" id="IPR009003">
    <property type="entry name" value="Peptidase_S1_PA"/>
</dbReference>
<dbReference type="OrthoDB" id="10054765at2759"/>
<protein>
    <recommendedName>
        <fullName evidence="4">Trypsin-like serine protease</fullName>
    </recommendedName>
</protein>
<evidence type="ECO:0000313" key="3">
    <source>
        <dbReference type="Proteomes" id="UP000013776"/>
    </source>
</evidence>
<reference evidence="2 3" key="1">
    <citation type="journal article" date="2013" name="MBio">
        <title>Genome sequencing of the plant pathogen Taphrina deformans, the causal agent of peach leaf curl.</title>
        <authorList>
            <person name="Cisse O.H."/>
            <person name="Almeida J.M.G.C.F."/>
            <person name="Fonseca A."/>
            <person name="Kumar A.A."/>
            <person name="Salojaervi J."/>
            <person name="Overmyer K."/>
            <person name="Hauser P.M."/>
            <person name="Pagni M."/>
        </authorList>
    </citation>
    <scope>NUCLEOTIDE SEQUENCE [LARGE SCALE GENOMIC DNA]</scope>
    <source>
        <strain evidence="3">PYCC 5710 / ATCC 11124 / CBS 356.35 / IMI 108563 / JCM 9778 / NBRC 8474</strain>
    </source>
</reference>
<evidence type="ECO:0008006" key="4">
    <source>
        <dbReference type="Google" id="ProtNLM"/>
    </source>
</evidence>
<sequence length="388" mass="42464">MFSHKAITFPRAAAKVLGENARTYARVVGGLLNQPPPPPPGSQDGSSVRDTLPNRTPKKYDVVKQLLEKRPTTQTEGFHLDISKPPQTVSARDDFRTVPEPPILKPNEVLHQHLIDAITTVPRLLNSPSLRQLLLDLDSKANTEIPHVLKNGNTGSPEMSLNEIAESVVTIAHILPPSKGKAKGEVILCSGFAILDGSMITTCTHPFFQINAHCRSYDAVQQQINLSLARTIIITHSGDILPVESLESHIVMGDIVILRIKSEDSLKPLQVSPYPCPSGNPIQVYNLSDTIMHDDLQLASKWQWCDSEITLYQDRAGREAATGSYDELNTLLFDTVPLAGSSGGPILDRETKAVVGVVRGSEISYAVQKERGFGTPAETLFNVFKLEM</sequence>
<gene>
    <name evidence="2" type="ORF">TAPDE_005205</name>
</gene>
<dbReference type="Proteomes" id="UP000013776">
    <property type="component" value="Unassembled WGS sequence"/>
</dbReference>
<comment type="caution">
    <text evidence="2">The sequence shown here is derived from an EMBL/GenBank/DDBJ whole genome shotgun (WGS) entry which is preliminary data.</text>
</comment>
<dbReference type="eggNOG" id="ENOG502S3JE">
    <property type="taxonomic scope" value="Eukaryota"/>
</dbReference>
<dbReference type="AlphaFoldDB" id="R4XN73"/>
<feature type="region of interest" description="Disordered" evidence="1">
    <location>
        <begin position="31"/>
        <end position="57"/>
    </location>
</feature>
<accession>R4XN73</accession>